<evidence type="ECO:0000256" key="2">
    <source>
        <dbReference type="SAM" id="SignalP"/>
    </source>
</evidence>
<dbReference type="Pfam" id="PF15989">
    <property type="entry name" value="DUF4768"/>
    <property type="match status" value="2"/>
</dbReference>
<keyword evidence="2" id="KW-0732">Signal</keyword>
<feature type="signal peptide" evidence="2">
    <location>
        <begin position="1"/>
        <end position="23"/>
    </location>
</feature>
<proteinExistence type="predicted"/>
<feature type="region of interest" description="Disordered" evidence="1">
    <location>
        <begin position="204"/>
        <end position="227"/>
    </location>
</feature>
<protein>
    <submittedName>
        <fullName evidence="3">Uncharacterized protein</fullName>
    </submittedName>
</protein>
<feature type="chain" id="PRO_5017268613" evidence="2">
    <location>
        <begin position="24"/>
        <end position="346"/>
    </location>
</feature>
<dbReference type="InterPro" id="IPR031931">
    <property type="entry name" value="DUF4768"/>
</dbReference>
<gene>
    <name evidence="3" type="ORF">DGUA_6G009176</name>
</gene>
<evidence type="ECO:0000256" key="1">
    <source>
        <dbReference type="SAM" id="MobiDB-lite"/>
    </source>
</evidence>
<dbReference type="Proteomes" id="UP000268350">
    <property type="component" value="Unassembled WGS sequence"/>
</dbReference>
<sequence length="346" mass="39266">MKLQLNCLLAALLAVSQLPSGYARRLPRKEDNQRSNATVGNPKRLQEQSASSIGKLASSTELQSASSARVEPSQNTTTTTMGTLVNSTARASSNSSQGPTAAAATTVTPRIFRQKRELAVGVPYDFFTSHFYCDFDDRGRHMIIWFMPNHCIWMWNNKNTYIHLVVFYQFFRFLVCHTMKFPINCLLAALLAVSQLTTSGYARSLPPNSTDRDSATSERDEPTHSPTVLGALVNSTKLESSKGTQVPASRTTAAAKHLIRKKRVAIELDAPYDLHTTHMFCDLDVRGRHRIVTYFPNHCIWVWNNKYVHEGFYHLFKHYQTEAFFFGQYNERLKQYETVAHVWTSD</sequence>
<feature type="region of interest" description="Disordered" evidence="1">
    <location>
        <begin position="24"/>
        <end position="81"/>
    </location>
</feature>
<keyword evidence="4" id="KW-1185">Reference proteome</keyword>
<dbReference type="AlphaFoldDB" id="A0A3B0K2J0"/>
<evidence type="ECO:0000313" key="3">
    <source>
        <dbReference type="EMBL" id="SPP86882.1"/>
    </source>
</evidence>
<reference evidence="4" key="1">
    <citation type="submission" date="2018-01" db="EMBL/GenBank/DDBJ databases">
        <authorList>
            <person name="Alioto T."/>
            <person name="Alioto T."/>
        </authorList>
    </citation>
    <scope>NUCLEOTIDE SEQUENCE [LARGE SCALE GENOMIC DNA]</scope>
</reference>
<accession>A0A3B0K2J0</accession>
<evidence type="ECO:0000313" key="4">
    <source>
        <dbReference type="Proteomes" id="UP000268350"/>
    </source>
</evidence>
<dbReference type="OrthoDB" id="7850108at2759"/>
<dbReference type="EMBL" id="OUUW01000011">
    <property type="protein sequence ID" value="SPP86882.1"/>
    <property type="molecule type" value="Genomic_DNA"/>
</dbReference>
<organism evidence="3 4">
    <name type="scientific">Drosophila guanche</name>
    <name type="common">Fruit fly</name>
    <dbReference type="NCBI Taxonomy" id="7266"/>
    <lineage>
        <taxon>Eukaryota</taxon>
        <taxon>Metazoa</taxon>
        <taxon>Ecdysozoa</taxon>
        <taxon>Arthropoda</taxon>
        <taxon>Hexapoda</taxon>
        <taxon>Insecta</taxon>
        <taxon>Pterygota</taxon>
        <taxon>Neoptera</taxon>
        <taxon>Endopterygota</taxon>
        <taxon>Diptera</taxon>
        <taxon>Brachycera</taxon>
        <taxon>Muscomorpha</taxon>
        <taxon>Ephydroidea</taxon>
        <taxon>Drosophilidae</taxon>
        <taxon>Drosophila</taxon>
        <taxon>Sophophora</taxon>
    </lineage>
</organism>
<feature type="compositionally biased region" description="Basic and acidic residues" evidence="1">
    <location>
        <begin position="210"/>
        <end position="223"/>
    </location>
</feature>
<name>A0A3B0K2J0_DROGU</name>
<feature type="compositionally biased region" description="Polar residues" evidence="1">
    <location>
        <begin position="47"/>
        <end position="81"/>
    </location>
</feature>